<dbReference type="InterPro" id="IPR002528">
    <property type="entry name" value="MATE_fam"/>
</dbReference>
<feature type="transmembrane region" description="Helical" evidence="10">
    <location>
        <begin position="447"/>
        <end position="467"/>
    </location>
</feature>
<evidence type="ECO:0000256" key="1">
    <source>
        <dbReference type="ARBA" id="ARBA00004429"/>
    </source>
</evidence>
<proteinExistence type="predicted"/>
<keyword evidence="7" id="KW-0406">Ion transport</keyword>
<feature type="transmembrane region" description="Helical" evidence="10">
    <location>
        <begin position="288"/>
        <end position="309"/>
    </location>
</feature>
<sequence length="507" mass="54248">MICFLCWTVIAIVPERTKNVSLIAHRRAGCVGNCPNPGGWPLLFGATRAYGKYMQVSTTYPQHARAILNLGLPLVGGHLAQIAIGVTDTVMLGWYSVEALAAVTLGSTYFFVLFIFGSGFAWAVMPMVASYAAKDDEIGLRRSTRMGLWLSFGFGLLAMPLMIWSEPILRLIGQGDGVARDAGAYLEIAAYGIVPALLVMVIKSYLAALERTQVVLWVTILAAVINAIANYALIFGNWGAPELGIRGAAVASIITQTVSLIGVVIYARVSLPEHALFQRLWKADWQMLLQVFLLGWPIGLTALAEVGLFAGSAVMMGWLGTVPLAAHGIALQLASITFMVHLGLSNVATIRAGNAHGRNDPVQMGRGGKMVTFMSLGFAAITIIIFLAAPEMLLSLFMQEDDPQRAGIMAIGVGLLAMAALFQLVDGAQVIALGLLRGVQDTKIPMIYAAVSYWGVGIPCSYLFGFVLGMEGIGVWLGLVVGLSVAAILLSQRFWSVTLRTLKDAQV</sequence>
<name>F7ZCH7_ROSLO</name>
<keyword evidence="4" id="KW-1003">Cell membrane</keyword>
<evidence type="ECO:0000256" key="4">
    <source>
        <dbReference type="ARBA" id="ARBA00022475"/>
    </source>
</evidence>
<evidence type="ECO:0000256" key="9">
    <source>
        <dbReference type="ARBA" id="ARBA00031636"/>
    </source>
</evidence>
<dbReference type="HOGENOM" id="CLU_012893_6_3_5"/>
<keyword evidence="5 10" id="KW-0812">Transmembrane</keyword>
<feature type="transmembrane region" description="Helical" evidence="10">
    <location>
        <begin position="247"/>
        <end position="267"/>
    </location>
</feature>
<dbReference type="KEGG" id="rli:RLO149_c012040"/>
<dbReference type="InterPro" id="IPR050222">
    <property type="entry name" value="MATE_MdtK"/>
</dbReference>
<protein>
    <recommendedName>
        <fullName evidence="9">Multidrug-efflux transporter</fullName>
    </recommendedName>
</protein>
<keyword evidence="2" id="KW-0813">Transport</keyword>
<feature type="transmembrane region" description="Helical" evidence="10">
    <location>
        <begin position="409"/>
        <end position="435"/>
    </location>
</feature>
<evidence type="ECO:0000256" key="6">
    <source>
        <dbReference type="ARBA" id="ARBA00022989"/>
    </source>
</evidence>
<keyword evidence="3" id="KW-0050">Antiport</keyword>
<dbReference type="eggNOG" id="COG0534">
    <property type="taxonomic scope" value="Bacteria"/>
</dbReference>
<feature type="transmembrane region" description="Helical" evidence="10">
    <location>
        <begin position="184"/>
        <end position="202"/>
    </location>
</feature>
<dbReference type="GO" id="GO:0005886">
    <property type="term" value="C:plasma membrane"/>
    <property type="evidence" value="ECO:0007669"/>
    <property type="project" value="UniProtKB-SubCell"/>
</dbReference>
<evidence type="ECO:0000256" key="10">
    <source>
        <dbReference type="SAM" id="Phobius"/>
    </source>
</evidence>
<keyword evidence="6 10" id="KW-1133">Transmembrane helix</keyword>
<feature type="transmembrane region" description="Helical" evidence="10">
    <location>
        <begin position="370"/>
        <end position="389"/>
    </location>
</feature>
<dbReference type="STRING" id="391595.RLO149_c012040"/>
<reference evidence="11 12" key="1">
    <citation type="journal article" date="2011" name="BMC Genomics">
        <title>Comparative genome analysis and genome-guided physiological analysis of Roseobacter litoralis.</title>
        <authorList>
            <person name="Kalhoefer D."/>
            <person name="Thole S."/>
            <person name="Voget S."/>
            <person name="Lehmann R."/>
            <person name="Liesegang H."/>
            <person name="Wollher A."/>
            <person name="Daniel R."/>
            <person name="Simon M."/>
            <person name="Brinkhoff T."/>
        </authorList>
    </citation>
    <scope>NUCLEOTIDE SEQUENCE [LARGE SCALE GENOMIC DNA]</scope>
    <source>
        <strain evidence="12">ATCC 49566 / DSM 6996 / JCM 21268 / NBRC 15278 / OCh 149</strain>
    </source>
</reference>
<evidence type="ECO:0000256" key="3">
    <source>
        <dbReference type="ARBA" id="ARBA00022449"/>
    </source>
</evidence>
<evidence type="ECO:0000256" key="8">
    <source>
        <dbReference type="ARBA" id="ARBA00023136"/>
    </source>
</evidence>
<evidence type="ECO:0000256" key="7">
    <source>
        <dbReference type="ARBA" id="ARBA00023065"/>
    </source>
</evidence>
<dbReference type="Proteomes" id="UP000001353">
    <property type="component" value="Chromosome"/>
</dbReference>
<feature type="transmembrane region" description="Helical" evidence="10">
    <location>
        <begin position="99"/>
        <end position="125"/>
    </location>
</feature>
<dbReference type="EMBL" id="CP002623">
    <property type="protein sequence ID" value="AEI93208.1"/>
    <property type="molecule type" value="Genomic_DNA"/>
</dbReference>
<feature type="transmembrane region" description="Helical" evidence="10">
    <location>
        <begin position="67"/>
        <end position="87"/>
    </location>
</feature>
<dbReference type="PIRSF" id="PIRSF006603">
    <property type="entry name" value="DinF"/>
    <property type="match status" value="1"/>
</dbReference>
<dbReference type="InterPro" id="IPR048279">
    <property type="entry name" value="MdtK-like"/>
</dbReference>
<accession>F7ZCH7</accession>
<feature type="transmembrane region" description="Helical" evidence="10">
    <location>
        <begin position="214"/>
        <end position="235"/>
    </location>
</feature>
<keyword evidence="12" id="KW-1185">Reference proteome</keyword>
<feature type="transmembrane region" description="Helical" evidence="10">
    <location>
        <begin position="329"/>
        <end position="349"/>
    </location>
</feature>
<feature type="transmembrane region" description="Helical" evidence="10">
    <location>
        <begin position="473"/>
        <end position="490"/>
    </location>
</feature>
<evidence type="ECO:0000313" key="12">
    <source>
        <dbReference type="Proteomes" id="UP000001353"/>
    </source>
</evidence>
<evidence type="ECO:0000313" key="11">
    <source>
        <dbReference type="EMBL" id="AEI93208.1"/>
    </source>
</evidence>
<dbReference type="PANTHER" id="PTHR43298">
    <property type="entry name" value="MULTIDRUG RESISTANCE PROTEIN NORM-RELATED"/>
    <property type="match status" value="1"/>
</dbReference>
<keyword evidence="8 10" id="KW-0472">Membrane</keyword>
<dbReference type="NCBIfam" id="TIGR00797">
    <property type="entry name" value="matE"/>
    <property type="match status" value="1"/>
</dbReference>
<dbReference type="GO" id="GO:0015297">
    <property type="term" value="F:antiporter activity"/>
    <property type="evidence" value="ECO:0007669"/>
    <property type="project" value="UniProtKB-KW"/>
</dbReference>
<organism evidence="11 12">
    <name type="scientific">Roseobacter litoralis (strain ATCC 49566 / DSM 6996 / JCM 21268 / NBRC 15278 / OCh 149)</name>
    <dbReference type="NCBI Taxonomy" id="391595"/>
    <lineage>
        <taxon>Bacteria</taxon>
        <taxon>Pseudomonadati</taxon>
        <taxon>Pseudomonadota</taxon>
        <taxon>Alphaproteobacteria</taxon>
        <taxon>Rhodobacterales</taxon>
        <taxon>Roseobacteraceae</taxon>
        <taxon>Roseobacter</taxon>
    </lineage>
</organism>
<evidence type="ECO:0000256" key="5">
    <source>
        <dbReference type="ARBA" id="ARBA00022692"/>
    </source>
</evidence>
<gene>
    <name evidence="11" type="primary">norM</name>
    <name evidence="11" type="ordered locus">RLO149_c012040</name>
</gene>
<feature type="transmembrane region" description="Helical" evidence="10">
    <location>
        <begin position="146"/>
        <end position="164"/>
    </location>
</feature>
<evidence type="ECO:0000256" key="2">
    <source>
        <dbReference type="ARBA" id="ARBA00022448"/>
    </source>
</evidence>
<comment type="subcellular location">
    <subcellularLocation>
        <location evidence="1">Cell inner membrane</location>
        <topology evidence="1">Multi-pass membrane protein</topology>
    </subcellularLocation>
</comment>
<dbReference type="GO" id="GO:0006811">
    <property type="term" value="P:monoatomic ion transport"/>
    <property type="evidence" value="ECO:0007669"/>
    <property type="project" value="UniProtKB-KW"/>
</dbReference>
<dbReference type="CDD" id="cd13131">
    <property type="entry name" value="MATE_NorM_like"/>
    <property type="match status" value="1"/>
</dbReference>
<dbReference type="Pfam" id="PF01554">
    <property type="entry name" value="MatE"/>
    <property type="match status" value="2"/>
</dbReference>
<dbReference type="AlphaFoldDB" id="F7ZCH7"/>
<dbReference type="GO" id="GO:0042910">
    <property type="term" value="F:xenobiotic transmembrane transporter activity"/>
    <property type="evidence" value="ECO:0007669"/>
    <property type="project" value="InterPro"/>
</dbReference>
<dbReference type="PANTHER" id="PTHR43298:SF2">
    <property type="entry name" value="FMN_FAD EXPORTER YEEO-RELATED"/>
    <property type="match status" value="1"/>
</dbReference>